<reference evidence="3" key="1">
    <citation type="submission" date="2017-02" db="UniProtKB">
        <authorList>
            <consortium name="WormBaseParasite"/>
        </authorList>
    </citation>
    <scope>IDENTIFICATION</scope>
</reference>
<name>A0A0N4WGZ1_HAEPC</name>
<reference evidence="1 2" key="2">
    <citation type="submission" date="2018-11" db="EMBL/GenBank/DDBJ databases">
        <authorList>
            <consortium name="Pathogen Informatics"/>
        </authorList>
    </citation>
    <scope>NUCLEOTIDE SEQUENCE [LARGE SCALE GENOMIC DNA]</scope>
    <source>
        <strain evidence="1 2">MHpl1</strain>
    </source>
</reference>
<accession>A0A0N4WGZ1</accession>
<dbReference type="EMBL" id="UZAF01017218">
    <property type="protein sequence ID" value="VDO39244.1"/>
    <property type="molecule type" value="Genomic_DNA"/>
</dbReference>
<organism evidence="3">
    <name type="scientific">Haemonchus placei</name>
    <name type="common">Barber's pole worm</name>
    <dbReference type="NCBI Taxonomy" id="6290"/>
    <lineage>
        <taxon>Eukaryota</taxon>
        <taxon>Metazoa</taxon>
        <taxon>Ecdysozoa</taxon>
        <taxon>Nematoda</taxon>
        <taxon>Chromadorea</taxon>
        <taxon>Rhabditida</taxon>
        <taxon>Rhabditina</taxon>
        <taxon>Rhabditomorpha</taxon>
        <taxon>Strongyloidea</taxon>
        <taxon>Trichostrongylidae</taxon>
        <taxon>Haemonchus</taxon>
    </lineage>
</organism>
<dbReference type="AlphaFoldDB" id="A0A0N4WGZ1"/>
<dbReference type="Proteomes" id="UP000268014">
    <property type="component" value="Unassembled WGS sequence"/>
</dbReference>
<evidence type="ECO:0000313" key="1">
    <source>
        <dbReference type="EMBL" id="VDO39244.1"/>
    </source>
</evidence>
<protein>
    <submittedName>
        <fullName evidence="3">Pecanex-like protein</fullName>
    </submittedName>
</protein>
<gene>
    <name evidence="1" type="ORF">HPLM_LOCUS10112</name>
</gene>
<sequence>MDEVEGAHWYPSVLRGAKRKGVQDNGEACDELWQRVLVRNVAKADVIIKEKGGSTEVQQLNGLFHRLLSCLSLLVRECPQEWSDGWAKKALEWLKSPESVEADVIIKGKVSVLPKSGLWTPVAESELDPRFSF</sequence>
<proteinExistence type="predicted"/>
<evidence type="ECO:0000313" key="3">
    <source>
        <dbReference type="WBParaSite" id="HPLM_0001012001-mRNA-1"/>
    </source>
</evidence>
<keyword evidence="2" id="KW-1185">Reference proteome</keyword>
<evidence type="ECO:0000313" key="2">
    <source>
        <dbReference type="Proteomes" id="UP000268014"/>
    </source>
</evidence>
<dbReference type="WBParaSite" id="HPLM_0001012001-mRNA-1">
    <property type="protein sequence ID" value="HPLM_0001012001-mRNA-1"/>
    <property type="gene ID" value="HPLM_0001012001"/>
</dbReference>